<organism evidence="1 2">
    <name type="scientific">Sphingobacterium kitahiroshimense</name>
    <dbReference type="NCBI Taxonomy" id="470446"/>
    <lineage>
        <taxon>Bacteria</taxon>
        <taxon>Pseudomonadati</taxon>
        <taxon>Bacteroidota</taxon>
        <taxon>Sphingobacteriia</taxon>
        <taxon>Sphingobacteriales</taxon>
        <taxon>Sphingobacteriaceae</taxon>
        <taxon>Sphingobacterium</taxon>
    </lineage>
</organism>
<reference evidence="1 2" key="1">
    <citation type="submission" date="2024-04" db="EMBL/GenBank/DDBJ databases">
        <title>WGS of bacteria from Torrens River.</title>
        <authorList>
            <person name="Wyrsch E.R."/>
            <person name="Drigo B."/>
        </authorList>
    </citation>
    <scope>NUCLEOTIDE SEQUENCE [LARGE SCALE GENOMIC DNA]</scope>
    <source>
        <strain evidence="1 2">TWI391</strain>
    </source>
</reference>
<evidence type="ECO:0000313" key="2">
    <source>
        <dbReference type="Proteomes" id="UP001409291"/>
    </source>
</evidence>
<dbReference type="Pfam" id="PF12784">
    <property type="entry name" value="PDDEXK_2"/>
    <property type="match status" value="1"/>
</dbReference>
<proteinExistence type="predicted"/>
<accession>A0ABV0BZZ4</accession>
<protein>
    <submittedName>
        <fullName evidence="1">PD-(D/E)XK nuclease family transposase</fullName>
    </submittedName>
</protein>
<comment type="caution">
    <text evidence="1">The sequence shown here is derived from an EMBL/GenBank/DDBJ whole genome shotgun (WGS) entry which is preliminary data.</text>
</comment>
<name>A0ABV0BZZ4_9SPHI</name>
<gene>
    <name evidence="1" type="ORF">ABE541_24030</name>
</gene>
<dbReference type="EMBL" id="JBDJNQ010000016">
    <property type="protein sequence ID" value="MEN5380355.1"/>
    <property type="molecule type" value="Genomic_DNA"/>
</dbReference>
<sequence length="116" mass="13256">MDMWLYLLKNMSKLDKIPDFFDKRVFGLIFDIGEVAKLTPEDKMAYEASLKHKRDAENTYSTAQRIGHDRGLKEGIAQGQYQKAIETALKFKKMGLSVEQIAEGTGLTIEEIEKLK</sequence>
<dbReference type="Proteomes" id="UP001409291">
    <property type="component" value="Unassembled WGS sequence"/>
</dbReference>
<evidence type="ECO:0000313" key="1">
    <source>
        <dbReference type="EMBL" id="MEN5380355.1"/>
    </source>
</evidence>
<keyword evidence="2" id="KW-1185">Reference proteome</keyword>